<dbReference type="EMBL" id="JAZHYN010000050">
    <property type="protein sequence ID" value="MEF3367632.1"/>
    <property type="molecule type" value="Genomic_DNA"/>
</dbReference>
<dbReference type="GO" id="GO:0008168">
    <property type="term" value="F:methyltransferase activity"/>
    <property type="evidence" value="ECO:0007669"/>
    <property type="project" value="UniProtKB-KW"/>
</dbReference>
<name>A0ABU7XKQ7_9HYPH</name>
<feature type="domain" description="Methyltransferase type 11" evidence="1">
    <location>
        <begin position="48"/>
        <end position="144"/>
    </location>
</feature>
<dbReference type="EC" id="2.1.1.-" evidence="2"/>
<organism evidence="2 3">
    <name type="scientific">Methylocystis borbori</name>
    <dbReference type="NCBI Taxonomy" id="3118750"/>
    <lineage>
        <taxon>Bacteria</taxon>
        <taxon>Pseudomonadati</taxon>
        <taxon>Pseudomonadota</taxon>
        <taxon>Alphaproteobacteria</taxon>
        <taxon>Hyphomicrobiales</taxon>
        <taxon>Methylocystaceae</taxon>
        <taxon>Methylocystis</taxon>
    </lineage>
</organism>
<dbReference type="RefSeq" id="WP_332082675.1">
    <property type="nucleotide sequence ID" value="NZ_JAZHYN010000050.1"/>
</dbReference>
<proteinExistence type="predicted"/>
<dbReference type="InterPro" id="IPR029063">
    <property type="entry name" value="SAM-dependent_MTases_sf"/>
</dbReference>
<keyword evidence="2" id="KW-0489">Methyltransferase</keyword>
<keyword evidence="3" id="KW-1185">Reference proteome</keyword>
<dbReference type="Pfam" id="PF08241">
    <property type="entry name" value="Methyltransf_11"/>
    <property type="match status" value="1"/>
</dbReference>
<evidence type="ECO:0000259" key="1">
    <source>
        <dbReference type="Pfam" id="PF08241"/>
    </source>
</evidence>
<dbReference type="Proteomes" id="UP001350748">
    <property type="component" value="Unassembled WGS sequence"/>
</dbReference>
<dbReference type="CDD" id="cd02440">
    <property type="entry name" value="AdoMet_MTases"/>
    <property type="match status" value="1"/>
</dbReference>
<accession>A0ABU7XKQ7</accession>
<dbReference type="PANTHER" id="PTHR43591:SF24">
    <property type="entry name" value="2-METHOXY-6-POLYPRENYL-1,4-BENZOQUINOL METHYLASE, MITOCHONDRIAL"/>
    <property type="match status" value="1"/>
</dbReference>
<keyword evidence="2" id="KW-0808">Transferase</keyword>
<evidence type="ECO:0000313" key="3">
    <source>
        <dbReference type="Proteomes" id="UP001350748"/>
    </source>
</evidence>
<dbReference type="GO" id="GO:0032259">
    <property type="term" value="P:methylation"/>
    <property type="evidence" value="ECO:0007669"/>
    <property type="project" value="UniProtKB-KW"/>
</dbReference>
<dbReference type="InterPro" id="IPR013216">
    <property type="entry name" value="Methyltransf_11"/>
</dbReference>
<dbReference type="Gene3D" id="3.40.50.150">
    <property type="entry name" value="Vaccinia Virus protein VP39"/>
    <property type="match status" value="1"/>
</dbReference>
<gene>
    <name evidence="2" type="ORF">V3H18_13915</name>
</gene>
<reference evidence="2 3" key="1">
    <citation type="submission" date="2024-02" db="EMBL/GenBank/DDBJ databases">
        <authorList>
            <person name="Grouzdev D."/>
        </authorList>
    </citation>
    <scope>NUCLEOTIDE SEQUENCE [LARGE SCALE GENOMIC DNA]</scope>
    <source>
        <strain evidence="2 3">9N</strain>
    </source>
</reference>
<evidence type="ECO:0000313" key="2">
    <source>
        <dbReference type="EMBL" id="MEF3367632.1"/>
    </source>
</evidence>
<sequence>MERVHEKVVAAQFGPQAKAYVDSAVHARGPDLDALENVAAAIRPTRALDLGAGGGHVSYLLARHANLVTAADLSREMLAVVAATARDRGLSNIETAEAAAESLPFPDGCFDFLASRYSAHHWRDWEKGLREARRVLKAESRAIFIDIFAPGSPLFDTHLQAVELLRDPSHVRDYSIAEWTAALSKTGFAIESLRTWRLRMDFDVWTARMRTPRENAVAIRALQAAASAETRAHFAIEPDGSFWIDALMIDAKAGEG</sequence>
<protein>
    <submittedName>
        <fullName evidence="2">Class I SAM-dependent methyltransferase</fullName>
        <ecNumber evidence="2">2.1.1.-</ecNumber>
    </submittedName>
</protein>
<dbReference type="PANTHER" id="PTHR43591">
    <property type="entry name" value="METHYLTRANSFERASE"/>
    <property type="match status" value="1"/>
</dbReference>
<dbReference type="SUPFAM" id="SSF53335">
    <property type="entry name" value="S-adenosyl-L-methionine-dependent methyltransferases"/>
    <property type="match status" value="1"/>
</dbReference>
<comment type="caution">
    <text evidence="2">The sequence shown here is derived from an EMBL/GenBank/DDBJ whole genome shotgun (WGS) entry which is preliminary data.</text>
</comment>